<dbReference type="EMBL" id="GG698521">
    <property type="protein sequence ID" value="EGD99374.1"/>
    <property type="molecule type" value="Genomic_DNA"/>
</dbReference>
<dbReference type="HOGENOM" id="CLU_1751027_0_0_1"/>
<organism evidence="1 2">
    <name type="scientific">Trichophyton tonsurans (strain CBS 112818)</name>
    <name type="common">Scalp ringworm fungus</name>
    <dbReference type="NCBI Taxonomy" id="647933"/>
    <lineage>
        <taxon>Eukaryota</taxon>
        <taxon>Fungi</taxon>
        <taxon>Dikarya</taxon>
        <taxon>Ascomycota</taxon>
        <taxon>Pezizomycotina</taxon>
        <taxon>Eurotiomycetes</taxon>
        <taxon>Eurotiomycetidae</taxon>
        <taxon>Onygenales</taxon>
        <taxon>Arthrodermataceae</taxon>
        <taxon>Trichophyton</taxon>
    </lineage>
</organism>
<sequence length="149" mass="16279">MESPALLKPAEMDTTWRKGSSTVVALSNFTITASAWTSTLTVIPFDRPQTVQRASSETIKYYLVPLGEHCRSEQLGVQVAGPGQECSTVSAGTAKSVIVKSTGKVDDNFYAVFFSSDDCDPNTVILHTDSDKCQNVEYKSFKVWDVDAE</sequence>
<proteinExistence type="predicted"/>
<evidence type="ECO:0000313" key="2">
    <source>
        <dbReference type="Proteomes" id="UP000009172"/>
    </source>
</evidence>
<keyword evidence="2" id="KW-1185">Reference proteome</keyword>
<dbReference type="OrthoDB" id="2129288at2759"/>
<dbReference type="AlphaFoldDB" id="F2S725"/>
<protein>
    <submittedName>
        <fullName evidence="1">Uncharacterized protein</fullName>
    </submittedName>
</protein>
<name>F2S725_TRIT1</name>
<evidence type="ECO:0000313" key="1">
    <source>
        <dbReference type="EMBL" id="EGD99374.1"/>
    </source>
</evidence>
<accession>F2S725</accession>
<gene>
    <name evidence="1" type="ORF">TESG_06728</name>
</gene>
<reference evidence="2" key="1">
    <citation type="journal article" date="2012" name="MBio">
        <title>Comparative genome analysis of Trichophyton rubrum and related dermatophytes reveals candidate genes involved in infection.</title>
        <authorList>
            <person name="Martinez D.A."/>
            <person name="Oliver B.G."/>
            <person name="Graeser Y."/>
            <person name="Goldberg J.M."/>
            <person name="Li W."/>
            <person name="Martinez-Rossi N.M."/>
            <person name="Monod M."/>
            <person name="Shelest E."/>
            <person name="Barton R.C."/>
            <person name="Birch E."/>
            <person name="Brakhage A.A."/>
            <person name="Chen Z."/>
            <person name="Gurr S.J."/>
            <person name="Heiman D."/>
            <person name="Heitman J."/>
            <person name="Kosti I."/>
            <person name="Rossi A."/>
            <person name="Saif S."/>
            <person name="Samalova M."/>
            <person name="Saunders C.W."/>
            <person name="Shea T."/>
            <person name="Summerbell R.C."/>
            <person name="Xu J."/>
            <person name="Young S."/>
            <person name="Zeng Q."/>
            <person name="Birren B.W."/>
            <person name="Cuomo C.A."/>
            <person name="White T.C."/>
        </authorList>
    </citation>
    <scope>NUCLEOTIDE SEQUENCE [LARGE SCALE GENOMIC DNA]</scope>
    <source>
        <strain evidence="2">CBS 112818</strain>
    </source>
</reference>
<dbReference type="Proteomes" id="UP000009172">
    <property type="component" value="Unassembled WGS sequence"/>
</dbReference>